<dbReference type="OrthoDB" id="5429909at2759"/>
<keyword evidence="3" id="KW-1185">Reference proteome</keyword>
<dbReference type="Proteomes" id="UP000799439">
    <property type="component" value="Unassembled WGS sequence"/>
</dbReference>
<dbReference type="AlphaFoldDB" id="A0A9P4IXA8"/>
<comment type="caution">
    <text evidence="2">The sequence shown here is derived from an EMBL/GenBank/DDBJ whole genome shotgun (WGS) entry which is preliminary data.</text>
</comment>
<evidence type="ECO:0000313" key="2">
    <source>
        <dbReference type="EMBL" id="KAF2151628.1"/>
    </source>
</evidence>
<feature type="region of interest" description="Disordered" evidence="1">
    <location>
        <begin position="274"/>
        <end position="316"/>
    </location>
</feature>
<organism evidence="2 3">
    <name type="scientific">Myriangium duriaei CBS 260.36</name>
    <dbReference type="NCBI Taxonomy" id="1168546"/>
    <lineage>
        <taxon>Eukaryota</taxon>
        <taxon>Fungi</taxon>
        <taxon>Dikarya</taxon>
        <taxon>Ascomycota</taxon>
        <taxon>Pezizomycotina</taxon>
        <taxon>Dothideomycetes</taxon>
        <taxon>Dothideomycetidae</taxon>
        <taxon>Myriangiales</taxon>
        <taxon>Myriangiaceae</taxon>
        <taxon>Myriangium</taxon>
    </lineage>
</organism>
<reference evidence="2" key="1">
    <citation type="journal article" date="2020" name="Stud. Mycol.">
        <title>101 Dothideomycetes genomes: a test case for predicting lifestyles and emergence of pathogens.</title>
        <authorList>
            <person name="Haridas S."/>
            <person name="Albert R."/>
            <person name="Binder M."/>
            <person name="Bloem J."/>
            <person name="Labutti K."/>
            <person name="Salamov A."/>
            <person name="Andreopoulos B."/>
            <person name="Baker S."/>
            <person name="Barry K."/>
            <person name="Bills G."/>
            <person name="Bluhm B."/>
            <person name="Cannon C."/>
            <person name="Castanera R."/>
            <person name="Culley D."/>
            <person name="Daum C."/>
            <person name="Ezra D."/>
            <person name="Gonzalez J."/>
            <person name="Henrissat B."/>
            <person name="Kuo A."/>
            <person name="Liang C."/>
            <person name="Lipzen A."/>
            <person name="Lutzoni F."/>
            <person name="Magnuson J."/>
            <person name="Mondo S."/>
            <person name="Nolan M."/>
            <person name="Ohm R."/>
            <person name="Pangilinan J."/>
            <person name="Park H.-J."/>
            <person name="Ramirez L."/>
            <person name="Alfaro M."/>
            <person name="Sun H."/>
            <person name="Tritt A."/>
            <person name="Yoshinaga Y."/>
            <person name="Zwiers L.-H."/>
            <person name="Turgeon B."/>
            <person name="Goodwin S."/>
            <person name="Spatafora J."/>
            <person name="Crous P."/>
            <person name="Grigoriev I."/>
        </authorList>
    </citation>
    <scope>NUCLEOTIDE SEQUENCE</scope>
    <source>
        <strain evidence="2">CBS 260.36</strain>
    </source>
</reference>
<protein>
    <submittedName>
        <fullName evidence="2">Uncharacterized protein</fullName>
    </submittedName>
</protein>
<gene>
    <name evidence="2" type="ORF">K461DRAFT_154321</name>
</gene>
<name>A0A9P4IXA8_9PEZI</name>
<evidence type="ECO:0000313" key="3">
    <source>
        <dbReference type="Proteomes" id="UP000799439"/>
    </source>
</evidence>
<sequence length="316" mass="35797">MPEAHWLMLDPLSYIEGNRWDRFLGAVVKNPLNPTENRAPDDPAEFGTSRLAETTFDRFAYQNASLQANANEFSLQGLGRFRRTTKTQHGLDLSGRTIQIKRLEQHDQLWEVLMRNEQFRVTIATWIDERRQCFRRKNIVCWIVGVLICEDPHVRLTTHKNGGTEVGGGVPLGTLLETGALTQGVVVPTGGVGNLDIGWNRGHALEKDLRGQASGSRIFAIELKWVKSKDRLPGDQPRIDRRLATDNIDPTDLINEDVPNEVWDLLQTEDEAADQVVDEKWPSIRRQLGRNHGDSDDESVGTEEESEEEDLENQVE</sequence>
<evidence type="ECO:0000256" key="1">
    <source>
        <dbReference type="SAM" id="MobiDB-lite"/>
    </source>
</evidence>
<proteinExistence type="predicted"/>
<dbReference type="EMBL" id="ML996087">
    <property type="protein sequence ID" value="KAF2151628.1"/>
    <property type="molecule type" value="Genomic_DNA"/>
</dbReference>
<accession>A0A9P4IXA8</accession>
<feature type="compositionally biased region" description="Acidic residues" evidence="1">
    <location>
        <begin position="295"/>
        <end position="316"/>
    </location>
</feature>